<dbReference type="EMBL" id="FO082049">
    <property type="protein sequence ID" value="CCE83754.1"/>
    <property type="molecule type" value="Genomic_DNA"/>
</dbReference>
<feature type="compositionally biased region" description="Basic and acidic residues" evidence="8">
    <location>
        <begin position="41"/>
        <end position="57"/>
    </location>
</feature>
<evidence type="ECO:0000313" key="11">
    <source>
        <dbReference type="EMBL" id="CCE84785.1"/>
    </source>
</evidence>
<dbReference type="OrthoDB" id="10018191at2759"/>
<dbReference type="GO" id="GO:0000981">
    <property type="term" value="F:DNA-binding transcription factor activity, RNA polymerase II-specific"/>
    <property type="evidence" value="ECO:0007669"/>
    <property type="project" value="InterPro"/>
</dbReference>
<feature type="region of interest" description="Disordered" evidence="8">
    <location>
        <begin position="1"/>
        <end position="94"/>
    </location>
</feature>
<keyword evidence="5" id="KW-0862">Zinc</keyword>
<dbReference type="InterPro" id="IPR036236">
    <property type="entry name" value="Znf_C2H2_sf"/>
</dbReference>
<feature type="domain" description="C2H2-type" evidence="9">
    <location>
        <begin position="129"/>
        <end position="152"/>
    </location>
</feature>
<evidence type="ECO:0000256" key="8">
    <source>
        <dbReference type="SAM" id="MobiDB-lite"/>
    </source>
</evidence>
<evidence type="ECO:0000259" key="9">
    <source>
        <dbReference type="PROSITE" id="PS50157"/>
    </source>
</evidence>
<dbReference type="GO" id="GO:0005634">
    <property type="term" value="C:nucleus"/>
    <property type="evidence" value="ECO:0007669"/>
    <property type="project" value="UniProtKB-SubCell"/>
</dbReference>
<feature type="compositionally biased region" description="Basic and acidic residues" evidence="8">
    <location>
        <begin position="7"/>
        <end position="20"/>
    </location>
</feature>
<feature type="compositionally biased region" description="Basic and acidic residues" evidence="8">
    <location>
        <begin position="274"/>
        <end position="283"/>
    </location>
</feature>
<dbReference type="STRING" id="559304.G8Y8J0"/>
<dbReference type="Pfam" id="PF00096">
    <property type="entry name" value="zf-C2H2"/>
    <property type="match status" value="2"/>
</dbReference>
<feature type="compositionally biased region" description="Acidic residues" evidence="8">
    <location>
        <begin position="21"/>
        <end position="36"/>
    </location>
</feature>
<dbReference type="PANTHER" id="PTHR40626">
    <property type="entry name" value="MIP31509P"/>
    <property type="match status" value="1"/>
</dbReference>
<reference evidence="12" key="2">
    <citation type="journal article" date="2012" name="G3 (Bethesda)">
        <title>Pichia sorbitophila, an interspecies yeast hybrid reveals early steps of genome resolution following polyploidization.</title>
        <authorList>
            <person name="Leh Louis V."/>
            <person name="Despons L."/>
            <person name="Friedrich A."/>
            <person name="Martin T."/>
            <person name="Durrens P."/>
            <person name="Casaregola S."/>
            <person name="Neuveglise C."/>
            <person name="Fairhead C."/>
            <person name="Marck C."/>
            <person name="Cruz J.A."/>
            <person name="Straub M.L."/>
            <person name="Kugler V."/>
            <person name="Sacerdot C."/>
            <person name="Uzunov Z."/>
            <person name="Thierry A."/>
            <person name="Weiss S."/>
            <person name="Bleykasten C."/>
            <person name="De Montigny J."/>
            <person name="Jacques N."/>
            <person name="Jung P."/>
            <person name="Lemaire M."/>
            <person name="Mallet S."/>
            <person name="Morel G."/>
            <person name="Richard G.F."/>
            <person name="Sarkar A."/>
            <person name="Savel G."/>
            <person name="Schacherer J."/>
            <person name="Seret M.L."/>
            <person name="Talla E."/>
            <person name="Samson G."/>
            <person name="Jubin C."/>
            <person name="Poulain J."/>
            <person name="Vacherie B."/>
            <person name="Barbe V."/>
            <person name="Pelletier E."/>
            <person name="Sherman D.J."/>
            <person name="Westhof E."/>
            <person name="Weissenbach J."/>
            <person name="Baret P.V."/>
            <person name="Wincker P."/>
            <person name="Gaillardin C."/>
            <person name="Dujon B."/>
            <person name="Souciet J.L."/>
        </authorList>
    </citation>
    <scope>NUCLEOTIDE SEQUENCE [LARGE SCALE GENOMIC DNA]</scope>
    <source>
        <strain evidence="12">ATCC MYA-4447 / BCRC 22081 / CBS 7064 / NBRC 10061 / NRRL Y-12695</strain>
    </source>
</reference>
<evidence type="ECO:0000313" key="10">
    <source>
        <dbReference type="EMBL" id="CCE83754.1"/>
    </source>
</evidence>
<feature type="domain" description="C2H2-type" evidence="9">
    <location>
        <begin position="98"/>
        <end position="128"/>
    </location>
</feature>
<dbReference type="InterPro" id="IPR013087">
    <property type="entry name" value="Znf_C2H2_type"/>
</dbReference>
<dbReference type="InterPro" id="IPR051059">
    <property type="entry name" value="VerF-like"/>
</dbReference>
<dbReference type="GO" id="GO:0000785">
    <property type="term" value="C:chromatin"/>
    <property type="evidence" value="ECO:0007669"/>
    <property type="project" value="TreeGrafter"/>
</dbReference>
<evidence type="ECO:0000256" key="5">
    <source>
        <dbReference type="ARBA" id="ARBA00022833"/>
    </source>
</evidence>
<evidence type="ECO:0000256" key="6">
    <source>
        <dbReference type="ARBA" id="ARBA00023242"/>
    </source>
</evidence>
<dbReference type="Gene3D" id="3.30.160.60">
    <property type="entry name" value="Classic Zinc Finger"/>
    <property type="match status" value="2"/>
</dbReference>
<organism evidence="10 12">
    <name type="scientific">Pichia sorbitophila (strain ATCC MYA-4447 / BCRC 22081 / CBS 7064 / NBRC 10061 / NRRL Y-12695)</name>
    <name type="common">Hybrid yeast</name>
    <dbReference type="NCBI Taxonomy" id="559304"/>
    <lineage>
        <taxon>Eukaryota</taxon>
        <taxon>Fungi</taxon>
        <taxon>Dikarya</taxon>
        <taxon>Ascomycota</taxon>
        <taxon>Saccharomycotina</taxon>
        <taxon>Pichiomycetes</taxon>
        <taxon>Debaryomycetaceae</taxon>
        <taxon>Millerozyma</taxon>
    </lineage>
</organism>
<feature type="compositionally biased region" description="Low complexity" evidence="8">
    <location>
        <begin position="404"/>
        <end position="437"/>
    </location>
</feature>
<evidence type="ECO:0000313" key="12">
    <source>
        <dbReference type="Proteomes" id="UP000005222"/>
    </source>
</evidence>
<keyword evidence="12" id="KW-1185">Reference proteome</keyword>
<evidence type="ECO:0000256" key="1">
    <source>
        <dbReference type="ARBA" id="ARBA00004123"/>
    </source>
</evidence>
<feature type="region of interest" description="Disordered" evidence="8">
    <location>
        <begin position="268"/>
        <end position="289"/>
    </location>
</feature>
<keyword evidence="6" id="KW-0539">Nucleus</keyword>
<dbReference type="HOGENOM" id="CLU_527965_0_0_1"/>
<feature type="region of interest" description="Disordered" evidence="8">
    <location>
        <begin position="392"/>
        <end position="516"/>
    </location>
</feature>
<evidence type="ECO:0000256" key="4">
    <source>
        <dbReference type="ARBA" id="ARBA00022771"/>
    </source>
</evidence>
<dbReference type="Proteomes" id="UP000005222">
    <property type="component" value="Chromosome L"/>
</dbReference>
<dbReference type="eggNOG" id="KOG1721">
    <property type="taxonomic scope" value="Eukaryota"/>
</dbReference>
<evidence type="ECO:0000256" key="3">
    <source>
        <dbReference type="ARBA" id="ARBA00022737"/>
    </source>
</evidence>
<proteinExistence type="predicted"/>
<dbReference type="EMBL" id="FO082048">
    <property type="protein sequence ID" value="CCE84785.1"/>
    <property type="molecule type" value="Genomic_DNA"/>
</dbReference>
<dbReference type="SMART" id="SM00355">
    <property type="entry name" value="ZnF_C2H2"/>
    <property type="match status" value="2"/>
</dbReference>
<feature type="compositionally biased region" description="Polar residues" evidence="8">
    <location>
        <begin position="465"/>
        <end position="483"/>
    </location>
</feature>
<dbReference type="FunFam" id="3.30.160.60:FF:002343">
    <property type="entry name" value="Zinc finger protein 33A"/>
    <property type="match status" value="1"/>
</dbReference>
<dbReference type="InParanoid" id="G8Y8J0"/>
<dbReference type="PROSITE" id="PS00028">
    <property type="entry name" value="ZINC_FINGER_C2H2_1"/>
    <property type="match status" value="1"/>
</dbReference>
<name>G8Y8J0_PICSO</name>
<protein>
    <submittedName>
        <fullName evidence="10">Piso0_004341 protein</fullName>
    </submittedName>
</protein>
<evidence type="ECO:0000256" key="2">
    <source>
        <dbReference type="ARBA" id="ARBA00022723"/>
    </source>
</evidence>
<gene>
    <name evidence="10" type="primary">Piso0_004341</name>
    <name evidence="10" type="ORF">GNLVRS01_PISO0K14750g</name>
    <name evidence="11" type="ORF">GNLVRS01_PISO0L14751g</name>
</gene>
<accession>G8Y8J0</accession>
<reference evidence="10" key="1">
    <citation type="submission" date="2011-10" db="EMBL/GenBank/DDBJ databases">
        <authorList>
            <person name="Genoscope - CEA"/>
        </authorList>
    </citation>
    <scope>NUCLEOTIDE SEQUENCE</scope>
</reference>
<keyword evidence="2" id="KW-0479">Metal-binding</keyword>
<dbReference type="AlphaFoldDB" id="G8Y8J0"/>
<dbReference type="SUPFAM" id="SSF57667">
    <property type="entry name" value="beta-beta-alpha zinc fingers"/>
    <property type="match status" value="1"/>
</dbReference>
<dbReference type="GO" id="GO:0008270">
    <property type="term" value="F:zinc ion binding"/>
    <property type="evidence" value="ECO:0007669"/>
    <property type="project" value="UniProtKB-KW"/>
</dbReference>
<comment type="subcellular location">
    <subcellularLocation>
        <location evidence="1">Nucleus</location>
    </subcellularLocation>
</comment>
<keyword evidence="4 7" id="KW-0863">Zinc-finger</keyword>
<feature type="compositionally biased region" description="Basic and acidic residues" evidence="8">
    <location>
        <begin position="489"/>
        <end position="499"/>
    </location>
</feature>
<dbReference type="PANTHER" id="PTHR40626:SF11">
    <property type="entry name" value="ZINC FINGER PROTEIN YPR022C"/>
    <property type="match status" value="1"/>
</dbReference>
<keyword evidence="3" id="KW-0677">Repeat</keyword>
<feature type="compositionally biased region" description="Polar residues" evidence="8">
    <location>
        <begin position="440"/>
        <end position="450"/>
    </location>
</feature>
<evidence type="ECO:0000256" key="7">
    <source>
        <dbReference type="PROSITE-ProRule" id="PRU00042"/>
    </source>
</evidence>
<sequence length="516" mass="57517">MTQEMTGTHEKDVCMDVVTEKEEETSVNEVQEESEPAPEGSVHEGDDRDNRAIKGDDEASETDSQLYSEESGKKSEDDNLSESNSDKKKKRGSKGRIFQCTGYPDCNMSFTRSEHLARHKRKHTGERPFTCPHCSKNFSRLDNLRQHKQTVHGYGFVASKKGTRSNSQHSVFSHHVHSSENNSPATSGMQASDLGHAYSSIPHGSIPMTPMTHMYNQTHSTPLISPPNSNSPVNYQVYQPYGAYGSAAFNNNYQNPNSIGGYNNYNSYPMHHQPSKEQQIENKPKRRPKPLELSHSFIRNSDSKTPSNDNLYLRSVLKSAPAIHYDYGKISKSYSPISAGLSPSLKSPLSPLFRQAFNQSKDIPLRSPYYAGPQKLGSVSAYSGTKMNNPLPSFQHLPIPTHFSPLSSNNDNNNKANNNDHNNSNISNDSSMSYSDDGTSRQNTNTNTNVAFDGKINNERYESSRALNTKENQSSGFSDSRPVNSEKPVTVEKTYESKKPSISVLLSPNDDDKFPR</sequence>
<dbReference type="GO" id="GO:0000978">
    <property type="term" value="F:RNA polymerase II cis-regulatory region sequence-specific DNA binding"/>
    <property type="evidence" value="ECO:0007669"/>
    <property type="project" value="InterPro"/>
</dbReference>
<dbReference type="PROSITE" id="PS50157">
    <property type="entry name" value="ZINC_FINGER_C2H2_2"/>
    <property type="match status" value="2"/>
</dbReference>
<dbReference type="Proteomes" id="UP000005222">
    <property type="component" value="Chromosome K"/>
</dbReference>